<organism evidence="1">
    <name type="scientific">marine sediment metagenome</name>
    <dbReference type="NCBI Taxonomy" id="412755"/>
    <lineage>
        <taxon>unclassified sequences</taxon>
        <taxon>metagenomes</taxon>
        <taxon>ecological metagenomes</taxon>
    </lineage>
</organism>
<protein>
    <submittedName>
        <fullName evidence="1">Uncharacterized protein</fullName>
    </submittedName>
</protein>
<dbReference type="EMBL" id="LAZR01046508">
    <property type="protein sequence ID" value="KKK96390.1"/>
    <property type="molecule type" value="Genomic_DNA"/>
</dbReference>
<comment type="caution">
    <text evidence="1">The sequence shown here is derived from an EMBL/GenBank/DDBJ whole genome shotgun (WGS) entry which is preliminary data.</text>
</comment>
<sequence>LSPYDVENIGEFTRENVEGWLHKNAGDFQSIEDFFATVGDKEIPWAKEENEFAYSDAVYGNEVEASCPSSKAQWGVCERYETQPSRGHRQFGQWVWERPC</sequence>
<dbReference type="AlphaFoldDB" id="A0A0F9ADQ5"/>
<evidence type="ECO:0000313" key="1">
    <source>
        <dbReference type="EMBL" id="KKK96390.1"/>
    </source>
</evidence>
<feature type="non-terminal residue" evidence="1">
    <location>
        <position position="1"/>
    </location>
</feature>
<accession>A0A0F9ADQ5</accession>
<proteinExistence type="predicted"/>
<reference evidence="1" key="1">
    <citation type="journal article" date="2015" name="Nature">
        <title>Complex archaea that bridge the gap between prokaryotes and eukaryotes.</title>
        <authorList>
            <person name="Spang A."/>
            <person name="Saw J.H."/>
            <person name="Jorgensen S.L."/>
            <person name="Zaremba-Niedzwiedzka K."/>
            <person name="Martijn J."/>
            <person name="Lind A.E."/>
            <person name="van Eijk R."/>
            <person name="Schleper C."/>
            <person name="Guy L."/>
            <person name="Ettema T.J."/>
        </authorList>
    </citation>
    <scope>NUCLEOTIDE SEQUENCE</scope>
</reference>
<name>A0A0F9ADQ5_9ZZZZ</name>
<gene>
    <name evidence="1" type="ORF">LCGC14_2663190</name>
</gene>